<dbReference type="NCBIfam" id="TIGR01655">
    <property type="entry name" value="yxeA_fam"/>
    <property type="match status" value="1"/>
</dbReference>
<organism evidence="1 2">
    <name type="scientific">Romboutsia hominis</name>
    <dbReference type="NCBI Taxonomy" id="1507512"/>
    <lineage>
        <taxon>Bacteria</taxon>
        <taxon>Bacillati</taxon>
        <taxon>Bacillota</taxon>
        <taxon>Clostridia</taxon>
        <taxon>Peptostreptococcales</taxon>
        <taxon>Peptostreptococcaceae</taxon>
        <taxon>Romboutsia</taxon>
    </lineage>
</organism>
<keyword evidence="2" id="KW-1185">Reference proteome</keyword>
<dbReference type="InterPro" id="IPR036166">
    <property type="entry name" value="YxeA-like_sf"/>
</dbReference>
<evidence type="ECO:0000313" key="1">
    <source>
        <dbReference type="EMBL" id="CEI74242.1"/>
    </source>
</evidence>
<accession>A0A2P2BV73</accession>
<gene>
    <name evidence="1" type="ORF">FRIFI_2725</name>
</gene>
<dbReference type="RefSeq" id="WP_166506125.1">
    <property type="nucleotide sequence ID" value="NZ_JAKNTL010000002.1"/>
</dbReference>
<dbReference type="Pfam" id="PF06486">
    <property type="entry name" value="DUF1093"/>
    <property type="match status" value="1"/>
</dbReference>
<evidence type="ECO:0000313" key="2">
    <source>
        <dbReference type="Proteomes" id="UP000245695"/>
    </source>
</evidence>
<proteinExistence type="predicted"/>
<dbReference type="SUPFAM" id="SSF159121">
    <property type="entry name" value="BC4932-like"/>
    <property type="match status" value="1"/>
</dbReference>
<dbReference type="KEGG" id="rhom:FRIFI_2725"/>
<dbReference type="AlphaFoldDB" id="A0A2P2BV73"/>
<reference evidence="1 2" key="1">
    <citation type="submission" date="2014-09" db="EMBL/GenBank/DDBJ databases">
        <authorList>
            <person name="Hornung B.V."/>
        </authorList>
    </citation>
    <scope>NUCLEOTIDE SEQUENCE [LARGE SCALE GENOMIC DNA]</scope>
    <source>
        <strain evidence="1 2">FRIFI</strain>
    </source>
</reference>
<dbReference type="InterPro" id="IPR006542">
    <property type="entry name" value="DUF1093"/>
</dbReference>
<name>A0A2P2BV73_9FIRM</name>
<sequence length="77" mass="9028">MRTSIRTDKYFVKIEQDGVIENNKEKNPWIYKYETTAYNKKGKSIKVSFYADKNLKKGAYICVHVGGTGEKKRYLWG</sequence>
<protein>
    <submittedName>
        <fullName evidence="1">Uncharacterized protein</fullName>
    </submittedName>
</protein>
<dbReference type="EMBL" id="LN650648">
    <property type="protein sequence ID" value="CEI74242.1"/>
    <property type="molecule type" value="Genomic_DNA"/>
</dbReference>
<dbReference type="Gene3D" id="2.40.50.480">
    <property type="match status" value="1"/>
</dbReference>
<dbReference type="Proteomes" id="UP000245695">
    <property type="component" value="Chromosome 1"/>
</dbReference>